<dbReference type="Gene3D" id="1.10.1160.10">
    <property type="entry name" value="Glutamyl-trna Synthetase, Domain 2"/>
    <property type="match status" value="1"/>
</dbReference>
<accession>A0ABM6GET7</accession>
<dbReference type="InterPro" id="IPR033910">
    <property type="entry name" value="GluRS_core"/>
</dbReference>
<dbReference type="EMBL" id="CP007389">
    <property type="protein sequence ID" value="APT74124.1"/>
    <property type="molecule type" value="Genomic_DNA"/>
</dbReference>
<dbReference type="InterPro" id="IPR001412">
    <property type="entry name" value="aa-tRNA-synth_I_CS"/>
</dbReference>
<keyword evidence="12" id="KW-1185">Reference proteome</keyword>
<comment type="caution">
    <text evidence="8">Lacks conserved residue(s) required for the propagation of feature annotation.</text>
</comment>
<comment type="function">
    <text evidence="8">Catalyzes the attachment of glutamate to tRNA(Glu) in a two-step reaction: glutamate is first activated by ATP to form Glu-AMP and then transferred to the acceptor end of tRNA(Glu).</text>
</comment>
<dbReference type="SUPFAM" id="SSF52374">
    <property type="entry name" value="Nucleotidylyl transferase"/>
    <property type="match status" value="1"/>
</dbReference>
<comment type="subunit">
    <text evidence="8">Monomer.</text>
</comment>
<evidence type="ECO:0000256" key="6">
    <source>
        <dbReference type="ARBA" id="ARBA00022917"/>
    </source>
</evidence>
<dbReference type="EC" id="6.1.1.17" evidence="8"/>
<gene>
    <name evidence="8" type="primary">gltX</name>
    <name evidence="11" type="ORF">BW47_06275</name>
</gene>
<evidence type="ECO:0000256" key="2">
    <source>
        <dbReference type="ARBA" id="ARBA00022490"/>
    </source>
</evidence>
<dbReference type="PRINTS" id="PR00987">
    <property type="entry name" value="TRNASYNTHGLU"/>
</dbReference>
<dbReference type="PANTHER" id="PTHR43311:SF2">
    <property type="entry name" value="GLUTAMATE--TRNA LIGASE, MITOCHONDRIAL-RELATED"/>
    <property type="match status" value="1"/>
</dbReference>
<dbReference type="Pfam" id="PF00749">
    <property type="entry name" value="tRNA-synt_1c"/>
    <property type="match status" value="2"/>
</dbReference>
<evidence type="ECO:0000256" key="4">
    <source>
        <dbReference type="ARBA" id="ARBA00022741"/>
    </source>
</evidence>
<dbReference type="InterPro" id="IPR014729">
    <property type="entry name" value="Rossmann-like_a/b/a_fold"/>
</dbReference>
<keyword evidence="7 8" id="KW-0030">Aminoacyl-tRNA synthetase</keyword>
<evidence type="ECO:0000256" key="1">
    <source>
        <dbReference type="ARBA" id="ARBA00007894"/>
    </source>
</evidence>
<organism evidence="11 12">
    <name type="scientific">Thermosipho melanesiensis</name>
    <dbReference type="NCBI Taxonomy" id="46541"/>
    <lineage>
        <taxon>Bacteria</taxon>
        <taxon>Thermotogati</taxon>
        <taxon>Thermotogota</taxon>
        <taxon>Thermotogae</taxon>
        <taxon>Thermotogales</taxon>
        <taxon>Fervidobacteriaceae</taxon>
        <taxon>Thermosipho</taxon>
    </lineage>
</organism>
<sequence length="462" mass="54217">MIRLRFAPSPTGLLHVGGARTALFNWLYAKKHNGKFIIRIEDTDTERSTKEYETKILSALEWLGLNWDEGPDIGGGVGPYRQSERLHIYQDIAQKLINEKLAYYAVYDGENEIHRSFEYPKKFKDKSIVVKFKVVKEDKTNFHDLLKGEMSFENKFFNDFIIIKSNGFPTYNFAVVVDDHFMKISHVFRGEDHLSNTPKQIMIYNALGWKNPTFMHIPLILGNDKTPLSKRHGGTSVDFFKESGILNNALLNYLAILGWHVDEEIFNVKKKIHTFDYRNISNKSVVFDYKKLEWLNGQHMRNLDIEELIIKFKEFLKLKNYNLNIDETLEYTKDVIIICREKVNTLSQLFEISFSFFTEEYNYEENYIKKFLKKKETGDILRKAIESFEKLENYEISSIENTLRKIVEDMNLATKKVFQTIRGALLGKLVTPGLFESIEVLGKEKTLKRLKKTLDIWEKYEV</sequence>
<comment type="catalytic activity">
    <reaction evidence="8">
        <text>tRNA(Glu) + L-glutamate + ATP = L-glutamyl-tRNA(Glu) + AMP + diphosphate</text>
        <dbReference type="Rhea" id="RHEA:23540"/>
        <dbReference type="Rhea" id="RHEA-COMP:9663"/>
        <dbReference type="Rhea" id="RHEA-COMP:9680"/>
        <dbReference type="ChEBI" id="CHEBI:29985"/>
        <dbReference type="ChEBI" id="CHEBI:30616"/>
        <dbReference type="ChEBI" id="CHEBI:33019"/>
        <dbReference type="ChEBI" id="CHEBI:78442"/>
        <dbReference type="ChEBI" id="CHEBI:78520"/>
        <dbReference type="ChEBI" id="CHEBI:456215"/>
        <dbReference type="EC" id="6.1.1.17"/>
    </reaction>
</comment>
<keyword evidence="3 8" id="KW-0436">Ligase</keyword>
<dbReference type="HAMAP" id="MF_00022">
    <property type="entry name" value="Glu_tRNA_synth_type1"/>
    <property type="match status" value="1"/>
</dbReference>
<dbReference type="Gene3D" id="3.90.800.10">
    <property type="entry name" value="Glutamyl-tRNA Synthetase, Domain 3"/>
    <property type="match status" value="1"/>
</dbReference>
<dbReference type="InterPro" id="IPR020751">
    <property type="entry name" value="aa-tRNA-synth_I_codon-bd_sub2"/>
</dbReference>
<dbReference type="SUPFAM" id="SSF48163">
    <property type="entry name" value="An anticodon-binding domain of class I aminoacyl-tRNA synthetases"/>
    <property type="match status" value="1"/>
</dbReference>
<dbReference type="Gene3D" id="1.10.8.70">
    <property type="entry name" value="Glutamate-tRNA synthetase, class I, anticodon-binding domain 1"/>
    <property type="match status" value="1"/>
</dbReference>
<evidence type="ECO:0000256" key="8">
    <source>
        <dbReference type="HAMAP-Rule" id="MF_00022"/>
    </source>
</evidence>
<dbReference type="CDD" id="cd00808">
    <property type="entry name" value="GluRS_core"/>
    <property type="match status" value="1"/>
</dbReference>
<keyword evidence="4 8" id="KW-0547">Nucleotide-binding</keyword>
<dbReference type="InterPro" id="IPR049940">
    <property type="entry name" value="GluQ/Sye"/>
</dbReference>
<dbReference type="InterPro" id="IPR020058">
    <property type="entry name" value="Glu/Gln-tRNA-synth_Ib_cat-dom"/>
</dbReference>
<evidence type="ECO:0000256" key="7">
    <source>
        <dbReference type="ARBA" id="ARBA00023146"/>
    </source>
</evidence>
<evidence type="ECO:0000256" key="5">
    <source>
        <dbReference type="ARBA" id="ARBA00022840"/>
    </source>
</evidence>
<dbReference type="PROSITE" id="PS00178">
    <property type="entry name" value="AA_TRNA_LIGASE_I"/>
    <property type="match status" value="1"/>
</dbReference>
<feature type="binding site" evidence="8">
    <location>
        <position position="230"/>
    </location>
    <ligand>
        <name>ATP</name>
        <dbReference type="ChEBI" id="CHEBI:30616"/>
    </ligand>
</feature>
<feature type="short sequence motif" description="'HIGH' region" evidence="8">
    <location>
        <begin position="8"/>
        <end position="18"/>
    </location>
</feature>
<dbReference type="PANTHER" id="PTHR43311">
    <property type="entry name" value="GLUTAMATE--TRNA LIGASE"/>
    <property type="match status" value="1"/>
</dbReference>
<evidence type="ECO:0000256" key="3">
    <source>
        <dbReference type="ARBA" id="ARBA00022598"/>
    </source>
</evidence>
<protein>
    <recommendedName>
        <fullName evidence="8">Glutamate--tRNA ligase</fullName>
        <ecNumber evidence="8">6.1.1.17</ecNumber>
    </recommendedName>
    <alternativeName>
        <fullName evidence="8">Glutamyl-tRNA synthetase</fullName>
        <shortName evidence="8">GluRS</shortName>
    </alternativeName>
</protein>
<dbReference type="InterPro" id="IPR008925">
    <property type="entry name" value="aa_tRNA-synth_I_cd-bd_sf"/>
</dbReference>
<feature type="short sequence motif" description="'KMSKS' region" evidence="8">
    <location>
        <begin position="227"/>
        <end position="231"/>
    </location>
</feature>
<comment type="similarity">
    <text evidence="1 8">Belongs to the class-I aminoacyl-tRNA synthetase family. Glutamate--tRNA ligase type 1 subfamily.</text>
</comment>
<evidence type="ECO:0000313" key="11">
    <source>
        <dbReference type="EMBL" id="APT74124.1"/>
    </source>
</evidence>
<keyword evidence="5 8" id="KW-0067">ATP-binding</keyword>
<feature type="domain" description="Glutamyl/glutaminyl-tRNA synthetase class Ib catalytic" evidence="9">
    <location>
        <begin position="121"/>
        <end position="294"/>
    </location>
</feature>
<comment type="subcellular location">
    <subcellularLocation>
        <location evidence="8">Cytoplasm</location>
    </subcellularLocation>
</comment>
<dbReference type="InterPro" id="IPR020752">
    <property type="entry name" value="Glu-tRNA-synth_I_codon-bd_sub1"/>
</dbReference>
<keyword evidence="6 8" id="KW-0648">Protein biosynthesis</keyword>
<dbReference type="Pfam" id="PF19269">
    <property type="entry name" value="Anticodon_2"/>
    <property type="match status" value="1"/>
</dbReference>
<dbReference type="Gene3D" id="1.10.10.350">
    <property type="match status" value="1"/>
</dbReference>
<dbReference type="Gene3D" id="3.40.50.620">
    <property type="entry name" value="HUPs"/>
    <property type="match status" value="1"/>
</dbReference>
<reference evidence="11 12" key="1">
    <citation type="submission" date="2014-02" db="EMBL/GenBank/DDBJ databases">
        <title>Diversity of Thermotogales isolates from hydrothermal vents.</title>
        <authorList>
            <person name="Haverkamp T.H.A."/>
            <person name="Lossouarn J."/>
            <person name="Geslin C."/>
            <person name="Nesbo C.L."/>
        </authorList>
    </citation>
    <scope>NUCLEOTIDE SEQUENCE [LARGE SCALE GENOMIC DNA]</scope>
    <source>
        <strain evidence="11 12">431</strain>
    </source>
</reference>
<feature type="domain" description="Aminoacyl-tRNA synthetase class I anticodon-binding" evidence="10">
    <location>
        <begin position="316"/>
        <end position="453"/>
    </location>
</feature>
<feature type="domain" description="Glutamyl/glutaminyl-tRNA synthetase class Ib catalytic" evidence="9">
    <location>
        <begin position="2"/>
        <end position="109"/>
    </location>
</feature>
<name>A0ABM6GET7_9BACT</name>
<dbReference type="InterPro" id="IPR045462">
    <property type="entry name" value="aa-tRNA-synth_I_cd-bd"/>
</dbReference>
<dbReference type="InterPro" id="IPR020061">
    <property type="entry name" value="Glu_tRNA_lig_a-bdl"/>
</dbReference>
<dbReference type="InterPro" id="IPR000924">
    <property type="entry name" value="Glu/Gln-tRNA-synth"/>
</dbReference>
<dbReference type="NCBIfam" id="TIGR00464">
    <property type="entry name" value="gltX_bact"/>
    <property type="match status" value="1"/>
</dbReference>
<evidence type="ECO:0000259" key="9">
    <source>
        <dbReference type="Pfam" id="PF00749"/>
    </source>
</evidence>
<dbReference type="Proteomes" id="UP000185490">
    <property type="component" value="Chromosome"/>
</dbReference>
<evidence type="ECO:0000313" key="12">
    <source>
        <dbReference type="Proteomes" id="UP000185490"/>
    </source>
</evidence>
<dbReference type="RefSeq" id="WP_012057389.1">
    <property type="nucleotide sequence ID" value="NZ_CP007389.1"/>
</dbReference>
<dbReference type="InterPro" id="IPR004527">
    <property type="entry name" value="Glu-tRNA-ligase_bac/mito"/>
</dbReference>
<evidence type="ECO:0000259" key="10">
    <source>
        <dbReference type="Pfam" id="PF19269"/>
    </source>
</evidence>
<keyword evidence="2 8" id="KW-0963">Cytoplasm</keyword>
<proteinExistence type="inferred from homology"/>